<dbReference type="EMBL" id="CP042467">
    <property type="protein sequence ID" value="QED28478.1"/>
    <property type="molecule type" value="Genomic_DNA"/>
</dbReference>
<evidence type="ECO:0000313" key="1">
    <source>
        <dbReference type="EMBL" id="QED28478.1"/>
    </source>
</evidence>
<proteinExistence type="predicted"/>
<protein>
    <submittedName>
        <fullName evidence="1">Nucleotidyl transferase AbiEii/AbiGii toxin family protein</fullName>
    </submittedName>
</protein>
<dbReference type="RefSeq" id="WP_146960936.1">
    <property type="nucleotide sequence ID" value="NZ_CP042467.1"/>
</dbReference>
<dbReference type="OrthoDB" id="1550603at2"/>
<organism evidence="1 2">
    <name type="scientific">Microvenator marinus</name>
    <dbReference type="NCBI Taxonomy" id="2600177"/>
    <lineage>
        <taxon>Bacteria</taxon>
        <taxon>Deltaproteobacteria</taxon>
        <taxon>Bradymonadales</taxon>
        <taxon>Microvenatoraceae</taxon>
        <taxon>Microvenator</taxon>
    </lineage>
</organism>
<reference evidence="1 2" key="1">
    <citation type="submission" date="2019-08" db="EMBL/GenBank/DDBJ databases">
        <authorList>
            <person name="Liang Q."/>
        </authorList>
    </citation>
    <scope>NUCLEOTIDE SEQUENCE [LARGE SCALE GENOMIC DNA]</scope>
    <source>
        <strain evidence="1 2">V1718</strain>
    </source>
</reference>
<dbReference type="Pfam" id="PF08843">
    <property type="entry name" value="AbiEii"/>
    <property type="match status" value="1"/>
</dbReference>
<dbReference type="Proteomes" id="UP000321595">
    <property type="component" value="Chromosome"/>
</dbReference>
<dbReference type="KEGG" id="bbae:FRD01_14805"/>
<evidence type="ECO:0000313" key="2">
    <source>
        <dbReference type="Proteomes" id="UP000321595"/>
    </source>
</evidence>
<dbReference type="InterPro" id="IPR014942">
    <property type="entry name" value="AbiEii"/>
</dbReference>
<keyword evidence="2" id="KW-1185">Reference proteome</keyword>
<sequence length="325" mass="36203">MLTREKLQELAAEHAISADFLEKVSMLIRLLNGMSAHPFIGPRVALKGGTALNLFVLDLPRLSVDIDINYIGSAEMATMNAERDKLDAALVQTAARYGLSVKRAPSEHIGGKWRLSYTSVLGRPSTLEVDINYLLRVPLWEPELLNSRAFLGDQAKSIKVLNTHELAAGKLAALLSRGAVRDIFDARLLLDSDLDQELLRLAFVVYGGINRVDWRTISSDAVKTSSEDVRNQLLPSLNRDFRPELKDLKSWTNTLVEETRELLKNVLPFTDAEYEFLDRLNGRGEIAPSLITSDPLMQQKISANPGLKWKALNVQKHIRGPKGPS</sequence>
<dbReference type="AlphaFoldDB" id="A0A5B8XU91"/>
<keyword evidence="1" id="KW-0808">Transferase</keyword>
<name>A0A5B8XU91_9DELT</name>
<accession>A0A5B8XU91</accession>
<dbReference type="GO" id="GO:0016740">
    <property type="term" value="F:transferase activity"/>
    <property type="evidence" value="ECO:0007669"/>
    <property type="project" value="UniProtKB-KW"/>
</dbReference>
<dbReference type="Gene3D" id="3.10.450.620">
    <property type="entry name" value="JHP933, nucleotidyltransferase-like core domain"/>
    <property type="match status" value="1"/>
</dbReference>
<gene>
    <name evidence="1" type="ORF">FRD01_14805</name>
</gene>